<proteinExistence type="predicted"/>
<dbReference type="SUPFAM" id="SSF55073">
    <property type="entry name" value="Nucleotide cyclase"/>
    <property type="match status" value="1"/>
</dbReference>
<keyword evidence="7" id="KW-1185">Reference proteome</keyword>
<feature type="transmembrane region" description="Helical" evidence="4">
    <location>
        <begin position="68"/>
        <end position="90"/>
    </location>
</feature>
<organism evidence="6 7">
    <name type="scientific">Sphingomonas desiccabilis</name>
    <dbReference type="NCBI Taxonomy" id="429134"/>
    <lineage>
        <taxon>Bacteria</taxon>
        <taxon>Pseudomonadati</taxon>
        <taxon>Pseudomonadota</taxon>
        <taxon>Alphaproteobacteria</taxon>
        <taxon>Sphingomonadales</taxon>
        <taxon>Sphingomonadaceae</taxon>
        <taxon>Sphingomonas</taxon>
    </lineage>
</organism>
<keyword evidence="4" id="KW-1133">Transmembrane helix</keyword>
<comment type="caution">
    <text evidence="6">The sequence shown here is derived from an EMBL/GenBank/DDBJ whole genome shotgun (WGS) entry which is preliminary data.</text>
</comment>
<dbReference type="SMART" id="SM00267">
    <property type="entry name" value="GGDEF"/>
    <property type="match status" value="1"/>
</dbReference>
<dbReference type="Proteomes" id="UP000292347">
    <property type="component" value="Unassembled WGS sequence"/>
</dbReference>
<dbReference type="InterPro" id="IPR029787">
    <property type="entry name" value="Nucleotide_cyclase"/>
</dbReference>
<evidence type="ECO:0000256" key="4">
    <source>
        <dbReference type="SAM" id="Phobius"/>
    </source>
</evidence>
<feature type="transmembrane region" description="Helical" evidence="4">
    <location>
        <begin position="180"/>
        <end position="201"/>
    </location>
</feature>
<evidence type="ECO:0000313" key="7">
    <source>
        <dbReference type="Proteomes" id="UP000292347"/>
    </source>
</evidence>
<keyword evidence="4" id="KW-0472">Membrane</keyword>
<dbReference type="Pfam" id="PF00990">
    <property type="entry name" value="GGDEF"/>
    <property type="match status" value="1"/>
</dbReference>
<dbReference type="GO" id="GO:0052621">
    <property type="term" value="F:diguanylate cyclase activity"/>
    <property type="evidence" value="ECO:0007669"/>
    <property type="project" value="UniProtKB-EC"/>
</dbReference>
<evidence type="ECO:0000259" key="5">
    <source>
        <dbReference type="PROSITE" id="PS50887"/>
    </source>
</evidence>
<evidence type="ECO:0000256" key="3">
    <source>
        <dbReference type="SAM" id="MobiDB-lite"/>
    </source>
</evidence>
<dbReference type="CDD" id="cd01949">
    <property type="entry name" value="GGDEF"/>
    <property type="match status" value="1"/>
</dbReference>
<feature type="domain" description="GGDEF" evidence="5">
    <location>
        <begin position="246"/>
        <end position="379"/>
    </location>
</feature>
<gene>
    <name evidence="6" type="ORF">EO081_11165</name>
</gene>
<protein>
    <recommendedName>
        <fullName evidence="1">diguanylate cyclase</fullName>
        <ecNumber evidence="1">2.7.7.65</ecNumber>
    </recommendedName>
</protein>
<dbReference type="GO" id="GO:1902201">
    <property type="term" value="P:negative regulation of bacterial-type flagellum-dependent cell motility"/>
    <property type="evidence" value="ECO:0007669"/>
    <property type="project" value="TreeGrafter"/>
</dbReference>
<keyword evidence="4" id="KW-0812">Transmembrane</keyword>
<name>A0A4Q2ITC0_9SPHN</name>
<feature type="transmembrane region" description="Helical" evidence="4">
    <location>
        <begin position="102"/>
        <end position="121"/>
    </location>
</feature>
<dbReference type="OrthoDB" id="9812260at2"/>
<dbReference type="NCBIfam" id="TIGR00254">
    <property type="entry name" value="GGDEF"/>
    <property type="match status" value="1"/>
</dbReference>
<sequence length="400" mass="42428">MSARSGFGCELPRWSLTRWLVEPGEDIPDSMRRTLLHSLYASLPIFAGGVLNTVAVSALVAARMHTTAAYIWVALEVLLAAARLPALVLGRKAIAEGRRGPTDVYILLAVLWAASVGYGTFMCVASGDWVAAALACLSAAAMVGGICFRNFGAPRLVAVMIGLSLGPCAIAAAFSGQPVLLLVMFQIPFYLISMSAAAFQLNRLLVRTMRAEMINDHHARHDPLTGLLNRGGLARWAAEQAGRGNGSLAVFYLDLDWFKSINDTMGHKAGDTVLVGVAERLQQLAVGRGQVARLGGDEFVLVADDLDRDGADALKERMCAAIADRAYLVEGRQVHVGASVGVARSEEHGDDLAILLEVADLALHDAKSNGRVASGTSRVRDGGPVAFRDTGPSFAAPRVN</sequence>
<evidence type="ECO:0000256" key="2">
    <source>
        <dbReference type="ARBA" id="ARBA00034247"/>
    </source>
</evidence>
<dbReference type="PROSITE" id="PS50887">
    <property type="entry name" value="GGDEF"/>
    <property type="match status" value="1"/>
</dbReference>
<dbReference type="InterPro" id="IPR050469">
    <property type="entry name" value="Diguanylate_Cyclase"/>
</dbReference>
<dbReference type="PANTHER" id="PTHR45138">
    <property type="entry name" value="REGULATORY COMPONENTS OF SENSORY TRANSDUCTION SYSTEM"/>
    <property type="match status" value="1"/>
</dbReference>
<feature type="region of interest" description="Disordered" evidence="3">
    <location>
        <begin position="372"/>
        <end position="400"/>
    </location>
</feature>
<feature type="transmembrane region" description="Helical" evidence="4">
    <location>
        <begin position="39"/>
        <end position="62"/>
    </location>
</feature>
<accession>A0A4Q2ITC0</accession>
<dbReference type="EMBL" id="SDPT01000002">
    <property type="protein sequence ID" value="RXZ31757.1"/>
    <property type="molecule type" value="Genomic_DNA"/>
</dbReference>
<dbReference type="Gene3D" id="3.30.70.270">
    <property type="match status" value="1"/>
</dbReference>
<feature type="transmembrane region" description="Helical" evidence="4">
    <location>
        <begin position="155"/>
        <end position="174"/>
    </location>
</feature>
<dbReference type="AlphaFoldDB" id="A0A4Q2ITC0"/>
<feature type="transmembrane region" description="Helical" evidence="4">
    <location>
        <begin position="127"/>
        <end position="148"/>
    </location>
</feature>
<dbReference type="InterPro" id="IPR043128">
    <property type="entry name" value="Rev_trsase/Diguanyl_cyclase"/>
</dbReference>
<dbReference type="EC" id="2.7.7.65" evidence="1"/>
<dbReference type="GO" id="GO:0043709">
    <property type="term" value="P:cell adhesion involved in single-species biofilm formation"/>
    <property type="evidence" value="ECO:0007669"/>
    <property type="project" value="TreeGrafter"/>
</dbReference>
<dbReference type="GO" id="GO:0005886">
    <property type="term" value="C:plasma membrane"/>
    <property type="evidence" value="ECO:0007669"/>
    <property type="project" value="TreeGrafter"/>
</dbReference>
<dbReference type="PANTHER" id="PTHR45138:SF9">
    <property type="entry name" value="DIGUANYLATE CYCLASE DGCM-RELATED"/>
    <property type="match status" value="1"/>
</dbReference>
<dbReference type="InterPro" id="IPR000160">
    <property type="entry name" value="GGDEF_dom"/>
</dbReference>
<evidence type="ECO:0000256" key="1">
    <source>
        <dbReference type="ARBA" id="ARBA00012528"/>
    </source>
</evidence>
<comment type="catalytic activity">
    <reaction evidence="2">
        <text>2 GTP = 3',3'-c-di-GMP + 2 diphosphate</text>
        <dbReference type="Rhea" id="RHEA:24898"/>
        <dbReference type="ChEBI" id="CHEBI:33019"/>
        <dbReference type="ChEBI" id="CHEBI:37565"/>
        <dbReference type="ChEBI" id="CHEBI:58805"/>
        <dbReference type="EC" id="2.7.7.65"/>
    </reaction>
</comment>
<reference evidence="6 7" key="1">
    <citation type="submission" date="2019-01" db="EMBL/GenBank/DDBJ databases">
        <title>Sphingomonas mucosissima sp. nov. and Sphingomonas desiccabilis sp. nov., from biological soil crusts in the Colorado Plateau, USA.</title>
        <authorList>
            <person name="Zhu D."/>
        </authorList>
    </citation>
    <scope>NUCLEOTIDE SEQUENCE [LARGE SCALE GENOMIC DNA]</scope>
    <source>
        <strain evidence="6 7">CP1D</strain>
    </source>
</reference>
<evidence type="ECO:0000313" key="6">
    <source>
        <dbReference type="EMBL" id="RXZ31757.1"/>
    </source>
</evidence>